<proteinExistence type="inferred from homology"/>
<dbReference type="PANTHER" id="PTHR24200:SF7">
    <property type="entry name" value="MICROTUBULE-ASSOCIATED TUMOR SUPPRESSOR 1"/>
    <property type="match status" value="1"/>
</dbReference>
<evidence type="ECO:0000256" key="2">
    <source>
        <dbReference type="ARBA" id="ARBA00007585"/>
    </source>
</evidence>
<evidence type="ECO:0000256" key="5">
    <source>
        <dbReference type="SAM" id="Coils"/>
    </source>
</evidence>
<organism evidence="7 8">
    <name type="scientific">Clarias magur</name>
    <name type="common">Asian catfish</name>
    <name type="synonym">Macropteronotus magur</name>
    <dbReference type="NCBI Taxonomy" id="1594786"/>
    <lineage>
        <taxon>Eukaryota</taxon>
        <taxon>Metazoa</taxon>
        <taxon>Chordata</taxon>
        <taxon>Craniata</taxon>
        <taxon>Vertebrata</taxon>
        <taxon>Euteleostomi</taxon>
        <taxon>Actinopterygii</taxon>
        <taxon>Neopterygii</taxon>
        <taxon>Teleostei</taxon>
        <taxon>Ostariophysi</taxon>
        <taxon>Siluriformes</taxon>
        <taxon>Clariidae</taxon>
        <taxon>Clarias</taxon>
    </lineage>
</organism>
<name>A0A8J4TTA9_CLAMG</name>
<evidence type="ECO:0000313" key="8">
    <source>
        <dbReference type="Proteomes" id="UP000727407"/>
    </source>
</evidence>
<keyword evidence="4" id="KW-0539">Nucleus</keyword>
<keyword evidence="8" id="KW-1185">Reference proteome</keyword>
<dbReference type="GO" id="GO:0005634">
    <property type="term" value="C:nucleus"/>
    <property type="evidence" value="ECO:0007669"/>
    <property type="project" value="UniProtKB-SubCell"/>
</dbReference>
<dbReference type="Proteomes" id="UP000727407">
    <property type="component" value="Unassembled WGS sequence"/>
</dbReference>
<feature type="compositionally biased region" description="Polar residues" evidence="6">
    <location>
        <begin position="859"/>
        <end position="887"/>
    </location>
</feature>
<feature type="coiled-coil region" evidence="5">
    <location>
        <begin position="1180"/>
        <end position="1214"/>
    </location>
</feature>
<dbReference type="GO" id="GO:0008017">
    <property type="term" value="F:microtubule binding"/>
    <property type="evidence" value="ECO:0007669"/>
    <property type="project" value="TreeGrafter"/>
</dbReference>
<evidence type="ECO:0000256" key="4">
    <source>
        <dbReference type="ARBA" id="ARBA00023242"/>
    </source>
</evidence>
<dbReference type="EMBL" id="QNUK01000597">
    <property type="protein sequence ID" value="KAF5891306.1"/>
    <property type="molecule type" value="Genomic_DNA"/>
</dbReference>
<dbReference type="OrthoDB" id="10038993at2759"/>
<dbReference type="GO" id="GO:0005737">
    <property type="term" value="C:cytoplasm"/>
    <property type="evidence" value="ECO:0007669"/>
    <property type="project" value="TreeGrafter"/>
</dbReference>
<dbReference type="PANTHER" id="PTHR24200">
    <property type="entry name" value="TOUCAN, ISOFORM A"/>
    <property type="match status" value="1"/>
</dbReference>
<feature type="region of interest" description="Disordered" evidence="6">
    <location>
        <begin position="606"/>
        <end position="696"/>
    </location>
</feature>
<feature type="region of interest" description="Disordered" evidence="6">
    <location>
        <begin position="451"/>
        <end position="478"/>
    </location>
</feature>
<feature type="compositionally biased region" description="Low complexity" evidence="6">
    <location>
        <begin position="811"/>
        <end position="822"/>
    </location>
</feature>
<evidence type="ECO:0000256" key="1">
    <source>
        <dbReference type="ARBA" id="ARBA00004123"/>
    </source>
</evidence>
<feature type="coiled-coil region" evidence="5">
    <location>
        <begin position="959"/>
        <end position="1029"/>
    </location>
</feature>
<comment type="subcellular location">
    <subcellularLocation>
        <location evidence="1">Nucleus</location>
    </subcellularLocation>
</comment>
<protein>
    <submittedName>
        <fullName evidence="7">Microtubule-associated tumor suppressor 1</fullName>
    </submittedName>
</protein>
<feature type="compositionally biased region" description="Basic and acidic residues" evidence="6">
    <location>
        <begin position="451"/>
        <end position="464"/>
    </location>
</feature>
<comment type="caution">
    <text evidence="7">The sequence shown here is derived from an EMBL/GenBank/DDBJ whole genome shotgun (WGS) entry which is preliminary data.</text>
</comment>
<dbReference type="InterPro" id="IPR051293">
    <property type="entry name" value="MTUS1/CCDC69"/>
</dbReference>
<feature type="region of interest" description="Disordered" evidence="6">
    <location>
        <begin position="729"/>
        <end position="749"/>
    </location>
</feature>
<evidence type="ECO:0000256" key="6">
    <source>
        <dbReference type="SAM" id="MobiDB-lite"/>
    </source>
</evidence>
<keyword evidence="3 5" id="KW-0175">Coiled coil</keyword>
<feature type="compositionally biased region" description="Polar residues" evidence="6">
    <location>
        <begin position="897"/>
        <end position="910"/>
    </location>
</feature>
<sequence>ETFQDSVDHPSEKVQICSSNMTSVDGPMNELHQETFQDSVDHPIEEVQMCRSNMMSRDDPMIELHQDTFQDSVDHPSEEVQMCRSNMMYSDDPITELHQETFQDSVDHPIEEVQMCRSNMTSRDDAMIELHQDTFQDSVDHPIEEFQMCSSNMISSDGPMTELHQETFQDSVDHPIEEVQMCRSNMMSRDDPITELHQETFQDSVDHPSEEVHMWSSYMTSSDGPITELHQVTFQDLLVHPNEKQEVCSSTMRPSVVPFRKERQELFQDSVNHPSEEGHICSSNMTSSLGPVTEETFQDSLVHPDEKGQMCISSIGPSMGHVSALRQEIFQDLFVLPDEKQEVCSSAMRPRVEPVRKEHQEPFQDSVDHLNEETLLFSSTMRPSVSPVIELNQENFQDSVDYPIEEVQISNSVMSELHQEASHVFYNDKCKMQRATERTDVGLGNELHHTAHQESVGHQKREGQMKSSNRSLDMDSGSQEMESIELDTEENQIQTSAKRISVHLGSKIHHEGVQTNIDPTEIAPSQPNAELILNKTMQVFQGTPPSPPVHHIKDPLCFSKRNISQITNHSPDLSHTSSLTEPSKFKYTKMGLKRFSRPNLKDIKPKVISRATSAPRSVDTKYSQSALGCEKKSQITRSRATNRREQGDDGFKRNRASSTQARATTPAPITISDPEGKPTWSPMVKKQPPEPQGSKVVTNCCHVQSASSKVTKNVIDERESNKDEVVVKENPTDGDMDQKVSSDLRPPGVVARVPSRGCVSAGVRAALPGGAPKMIVIDSSPAACGSAPSCKGPLKVASSKLPIKSGNLPMSLSSSSVSSSASENKGAALSTKSEETCIRPSSTSVGKPINTKPAAGVRTRTNTHAKPNTAGQKATAHVTSSKTTQNVLHRGGAARPSRNSATVCPSSRGSRGTRAVHPHTEEEEEKKNRSILHLRSLVAHGNRRLEALAVVVQHVFNEREEALKQKKEISIQLKNVREELSQSVVCCERLEREKASVCAQLDTAVSALQQQHQAELTQLEERLREFYSAEWDRAHQQYQEQADRCTALMRQQVEDVKTKQEALRTEQEVSHSRHIEEIRQGYESMLAELQKGHERDRLELDNTLKITEVTLNERITSLAVENEALSERLRETEEKRRELAEKSQRDARVLYLEQELESLRVVLDIKNTQLHQQDKKLMQMDKLIESNVKLEEFVTKLQQENEDYKARMDKHAELS</sequence>
<evidence type="ECO:0000313" key="7">
    <source>
        <dbReference type="EMBL" id="KAF5891306.1"/>
    </source>
</evidence>
<feature type="compositionally biased region" description="Polar residues" evidence="6">
    <location>
        <begin position="465"/>
        <end position="478"/>
    </location>
</feature>
<feature type="coiled-coil region" evidence="5">
    <location>
        <begin position="1115"/>
        <end position="1142"/>
    </location>
</feature>
<feature type="compositionally biased region" description="Polar residues" evidence="6">
    <location>
        <begin position="610"/>
        <end position="626"/>
    </location>
</feature>
<feature type="non-terminal residue" evidence="7">
    <location>
        <position position="1"/>
    </location>
</feature>
<gene>
    <name evidence="7" type="ORF">DAT39_018991</name>
</gene>
<accession>A0A8J4TTA9</accession>
<feature type="non-terminal residue" evidence="7">
    <location>
        <position position="1215"/>
    </location>
</feature>
<evidence type="ECO:0000256" key="3">
    <source>
        <dbReference type="ARBA" id="ARBA00023054"/>
    </source>
</evidence>
<reference evidence="7" key="1">
    <citation type="submission" date="2020-07" db="EMBL/GenBank/DDBJ databases">
        <title>Clarias magur genome sequencing, assembly and annotation.</title>
        <authorList>
            <person name="Kushwaha B."/>
            <person name="Kumar R."/>
            <person name="Das P."/>
            <person name="Joshi C.G."/>
            <person name="Kumar D."/>
            <person name="Nagpure N.S."/>
            <person name="Pandey M."/>
            <person name="Agarwal S."/>
            <person name="Srivastava S."/>
            <person name="Singh M."/>
            <person name="Sahoo L."/>
            <person name="Jayasankar P."/>
            <person name="Meher P.K."/>
            <person name="Koringa P.G."/>
            <person name="Iquebal M.A."/>
            <person name="Das S.P."/>
            <person name="Bit A."/>
            <person name="Patnaik S."/>
            <person name="Patel N."/>
            <person name="Shah T.M."/>
            <person name="Hinsu A."/>
            <person name="Jena J.K."/>
        </authorList>
    </citation>
    <scope>NUCLEOTIDE SEQUENCE</scope>
    <source>
        <strain evidence="7">CIFAMagur01</strain>
        <tissue evidence="7">Testis</tissue>
    </source>
</reference>
<feature type="compositionally biased region" description="Basic and acidic residues" evidence="6">
    <location>
        <begin position="642"/>
        <end position="652"/>
    </location>
</feature>
<feature type="compositionally biased region" description="Basic and acidic residues" evidence="6">
    <location>
        <begin position="729"/>
        <end position="742"/>
    </location>
</feature>
<feature type="region of interest" description="Disordered" evidence="6">
    <location>
        <begin position="802"/>
        <end position="928"/>
    </location>
</feature>
<dbReference type="AlphaFoldDB" id="A0A8J4TTA9"/>
<comment type="similarity">
    <text evidence="2">Belongs to the MTUS1 family.</text>
</comment>